<proteinExistence type="predicted"/>
<dbReference type="EMBL" id="KV417570">
    <property type="protein sequence ID" value="KZP18699.1"/>
    <property type="molecule type" value="Genomic_DNA"/>
</dbReference>
<gene>
    <name evidence="1" type="ORF">FIBSPDRAFT_863482</name>
</gene>
<accession>A0A166HC16</accession>
<evidence type="ECO:0000313" key="2">
    <source>
        <dbReference type="Proteomes" id="UP000076532"/>
    </source>
</evidence>
<sequence>MSSLILSPILSEARVTPIGDLLQFAVHVPPPQPEDAALNVTTGPEYEEGPVKGYHEDAQLRSAVSNIE</sequence>
<evidence type="ECO:0000313" key="1">
    <source>
        <dbReference type="EMBL" id="KZP18699.1"/>
    </source>
</evidence>
<reference evidence="1 2" key="1">
    <citation type="journal article" date="2016" name="Mol. Biol. Evol.">
        <title>Comparative Genomics of Early-Diverging Mushroom-Forming Fungi Provides Insights into the Origins of Lignocellulose Decay Capabilities.</title>
        <authorList>
            <person name="Nagy L.G."/>
            <person name="Riley R."/>
            <person name="Tritt A."/>
            <person name="Adam C."/>
            <person name="Daum C."/>
            <person name="Floudas D."/>
            <person name="Sun H."/>
            <person name="Yadav J.S."/>
            <person name="Pangilinan J."/>
            <person name="Larsson K.H."/>
            <person name="Matsuura K."/>
            <person name="Barry K."/>
            <person name="Labutti K."/>
            <person name="Kuo R."/>
            <person name="Ohm R.A."/>
            <person name="Bhattacharya S.S."/>
            <person name="Shirouzu T."/>
            <person name="Yoshinaga Y."/>
            <person name="Martin F.M."/>
            <person name="Grigoriev I.V."/>
            <person name="Hibbett D.S."/>
        </authorList>
    </citation>
    <scope>NUCLEOTIDE SEQUENCE [LARGE SCALE GENOMIC DNA]</scope>
    <source>
        <strain evidence="1 2">CBS 109695</strain>
    </source>
</reference>
<keyword evidence="2" id="KW-1185">Reference proteome</keyword>
<name>A0A166HC16_9AGAM</name>
<dbReference type="Proteomes" id="UP000076532">
    <property type="component" value="Unassembled WGS sequence"/>
</dbReference>
<dbReference type="AlphaFoldDB" id="A0A166HC16"/>
<protein>
    <submittedName>
        <fullName evidence="1">Uncharacterized protein</fullName>
    </submittedName>
</protein>
<organism evidence="1 2">
    <name type="scientific">Athelia psychrophila</name>
    <dbReference type="NCBI Taxonomy" id="1759441"/>
    <lineage>
        <taxon>Eukaryota</taxon>
        <taxon>Fungi</taxon>
        <taxon>Dikarya</taxon>
        <taxon>Basidiomycota</taxon>
        <taxon>Agaricomycotina</taxon>
        <taxon>Agaricomycetes</taxon>
        <taxon>Agaricomycetidae</taxon>
        <taxon>Atheliales</taxon>
        <taxon>Atheliaceae</taxon>
        <taxon>Athelia</taxon>
    </lineage>
</organism>